<dbReference type="AlphaFoldDB" id="A0A1G8WJT0"/>
<dbReference type="PANTHER" id="PTHR34185">
    <property type="entry name" value="DIADENYLATE CYCLASE"/>
    <property type="match status" value="1"/>
</dbReference>
<comment type="subunit">
    <text evidence="6">Probably oligomerizes.</text>
</comment>
<dbReference type="InterPro" id="IPR050338">
    <property type="entry name" value="DisA"/>
</dbReference>
<dbReference type="InterPro" id="IPR034693">
    <property type="entry name" value="CdaS"/>
</dbReference>
<dbReference type="InterPro" id="IPR053472">
    <property type="entry name" value="DAC_CdaS-like"/>
</dbReference>
<reference evidence="8 9" key="1">
    <citation type="submission" date="2016-10" db="EMBL/GenBank/DDBJ databases">
        <authorList>
            <person name="de Groot N.N."/>
        </authorList>
    </citation>
    <scope>NUCLEOTIDE SEQUENCE [LARGE SCALE GENOMIC DNA]</scope>
    <source>
        <strain evidence="8 9">CGMCC 1.6502</strain>
    </source>
</reference>
<dbReference type="Pfam" id="PF10372">
    <property type="entry name" value="CdaS_N"/>
    <property type="match status" value="1"/>
</dbReference>
<keyword evidence="6" id="KW-0812">Transmembrane</keyword>
<evidence type="ECO:0000256" key="2">
    <source>
        <dbReference type="ARBA" id="ARBA00022679"/>
    </source>
</evidence>
<organism evidence="8 9">
    <name type="scientific">Sediminibacillus albus</name>
    <dbReference type="NCBI Taxonomy" id="407036"/>
    <lineage>
        <taxon>Bacteria</taxon>
        <taxon>Bacillati</taxon>
        <taxon>Bacillota</taxon>
        <taxon>Bacilli</taxon>
        <taxon>Bacillales</taxon>
        <taxon>Bacillaceae</taxon>
        <taxon>Sediminibacillus</taxon>
    </lineage>
</organism>
<evidence type="ECO:0000256" key="1">
    <source>
        <dbReference type="ARBA" id="ARBA00000877"/>
    </source>
</evidence>
<dbReference type="EMBL" id="FNFL01000001">
    <property type="protein sequence ID" value="SDJ78618.1"/>
    <property type="molecule type" value="Genomic_DNA"/>
</dbReference>
<dbReference type="RefSeq" id="WP_217629269.1">
    <property type="nucleotide sequence ID" value="NZ_FNFL01000001.1"/>
</dbReference>
<comment type="function">
    <text evidence="6">Catalyzes the condensation of 2 ATP molecules into cyclic di-AMP (c-di-AMP), a second messenger used to regulate differing processes in different bacteria.</text>
</comment>
<evidence type="ECO:0000256" key="3">
    <source>
        <dbReference type="ARBA" id="ARBA00022695"/>
    </source>
</evidence>
<evidence type="ECO:0000313" key="8">
    <source>
        <dbReference type="EMBL" id="SDJ78618.1"/>
    </source>
</evidence>
<dbReference type="Pfam" id="PF02457">
    <property type="entry name" value="DAC"/>
    <property type="match status" value="1"/>
</dbReference>
<dbReference type="GO" id="GO:0005524">
    <property type="term" value="F:ATP binding"/>
    <property type="evidence" value="ECO:0007669"/>
    <property type="project" value="UniProtKB-UniRule"/>
</dbReference>
<keyword evidence="6" id="KW-0472">Membrane</keyword>
<dbReference type="InterPro" id="IPR019457">
    <property type="entry name" value="CdaS_N"/>
</dbReference>
<evidence type="ECO:0000256" key="6">
    <source>
        <dbReference type="HAMAP-Rule" id="MF_00838"/>
    </source>
</evidence>
<keyword evidence="9" id="KW-1185">Reference proteome</keyword>
<proteinExistence type="inferred from homology"/>
<dbReference type="PIRSF" id="PIRSF004793">
    <property type="entry name" value="UCP004793"/>
    <property type="match status" value="1"/>
</dbReference>
<keyword evidence="6" id="KW-1133">Transmembrane helix</keyword>
<protein>
    <recommendedName>
        <fullName evidence="6">Diadenylate cyclase</fullName>
        <shortName evidence="6">DAC</shortName>
        <ecNumber evidence="6">2.7.7.85</ecNumber>
    </recommendedName>
    <alternativeName>
        <fullName evidence="6">Cyclic-di-AMP synthase</fullName>
        <shortName evidence="6">c-di-AMP synthase</shortName>
    </alternativeName>
</protein>
<dbReference type="PROSITE" id="PS51794">
    <property type="entry name" value="DAC"/>
    <property type="match status" value="1"/>
</dbReference>
<dbReference type="STRING" id="407036.SAMN05216243_0850"/>
<keyword evidence="4 6" id="KW-0547">Nucleotide-binding</keyword>
<dbReference type="HAMAP" id="MF_00838">
    <property type="entry name" value="DacB"/>
    <property type="match status" value="1"/>
</dbReference>
<name>A0A1G8WJT0_9BACI</name>
<dbReference type="Gene3D" id="1.10.287.770">
    <property type="entry name" value="YojJ-like"/>
    <property type="match status" value="1"/>
</dbReference>
<sequence>MDAAEIGLSSPMQEHLKQYLYQITEDIERMLHTIETKNCCILNEFEQVHHIFNDLQMAAASYYLNAYLSPYTDRHQALSTAVQHFSERKHGALIVIQRKDPLERVITPGTHVGAEVSYALIESIFYPGSPLHDGAALIHGNTIISAGNVLPLTQKTVRQQNLGTRHRAAIGLSEVSDALVLIVSEETGKTSFALEGKLYPINPGGII</sequence>
<evidence type="ECO:0000259" key="7">
    <source>
        <dbReference type="PROSITE" id="PS51794"/>
    </source>
</evidence>
<dbReference type="InterPro" id="IPR014046">
    <property type="entry name" value="C-di-AMP_synthase"/>
</dbReference>
<dbReference type="InterPro" id="IPR003390">
    <property type="entry name" value="DNA_integrity_scan_DisA_N"/>
</dbReference>
<keyword evidence="3 6" id="KW-0548">Nucleotidyltransferase</keyword>
<dbReference type="Gene3D" id="3.40.1700.10">
    <property type="entry name" value="DNA integrity scanning protein, DisA, N-terminal domain"/>
    <property type="match status" value="1"/>
</dbReference>
<evidence type="ECO:0000256" key="4">
    <source>
        <dbReference type="ARBA" id="ARBA00022741"/>
    </source>
</evidence>
<dbReference type="EC" id="2.7.7.85" evidence="6"/>
<comment type="catalytic activity">
    <reaction evidence="1 6">
        <text>2 ATP = 3',3'-c-di-AMP + 2 diphosphate</text>
        <dbReference type="Rhea" id="RHEA:35655"/>
        <dbReference type="ChEBI" id="CHEBI:30616"/>
        <dbReference type="ChEBI" id="CHEBI:33019"/>
        <dbReference type="ChEBI" id="CHEBI:71500"/>
        <dbReference type="EC" id="2.7.7.85"/>
    </reaction>
</comment>
<keyword evidence="5 6" id="KW-0067">ATP-binding</keyword>
<comment type="similarity">
    <text evidence="6">Belongs to the adenylate cyclase family. DacB/CdaS subfamily.</text>
</comment>
<dbReference type="NCBIfam" id="NF038328">
    <property type="entry name" value="c-di-AMP_CdaS"/>
    <property type="match status" value="1"/>
</dbReference>
<evidence type="ECO:0000313" key="9">
    <source>
        <dbReference type="Proteomes" id="UP000198694"/>
    </source>
</evidence>
<dbReference type="GO" id="GO:0006171">
    <property type="term" value="P:cAMP biosynthetic process"/>
    <property type="evidence" value="ECO:0007669"/>
    <property type="project" value="InterPro"/>
</dbReference>
<dbReference type="PANTHER" id="PTHR34185:SF2">
    <property type="entry name" value="CYCLIC DI-AMP SYNTHASE CDAS"/>
    <property type="match status" value="1"/>
</dbReference>
<keyword evidence="2 6" id="KW-0808">Transferase</keyword>
<dbReference type="GO" id="GO:0106408">
    <property type="term" value="F:diadenylate cyclase activity"/>
    <property type="evidence" value="ECO:0007669"/>
    <property type="project" value="UniProtKB-EC"/>
</dbReference>
<dbReference type="GO" id="GO:0004016">
    <property type="term" value="F:adenylate cyclase activity"/>
    <property type="evidence" value="ECO:0007669"/>
    <property type="project" value="UniProtKB-UniRule"/>
</dbReference>
<keyword evidence="6" id="KW-1003">Cell membrane</keyword>
<accession>A0A1G8WJT0</accession>
<dbReference type="SUPFAM" id="SSF143597">
    <property type="entry name" value="YojJ-like"/>
    <property type="match status" value="1"/>
</dbReference>
<gene>
    <name evidence="6" type="primary">dacB</name>
    <name evidence="8" type="ORF">SAMN05216243_0850</name>
</gene>
<dbReference type="Proteomes" id="UP000198694">
    <property type="component" value="Unassembled WGS sequence"/>
</dbReference>
<feature type="domain" description="DAC" evidence="7">
    <location>
        <begin position="57"/>
        <end position="204"/>
    </location>
</feature>
<evidence type="ECO:0000256" key="5">
    <source>
        <dbReference type="ARBA" id="ARBA00022840"/>
    </source>
</evidence>
<dbReference type="InterPro" id="IPR036888">
    <property type="entry name" value="DNA_integrity_DisA_N_sf"/>
</dbReference>